<reference evidence="1" key="2">
    <citation type="submission" date="2020-09" db="EMBL/GenBank/DDBJ databases">
        <authorList>
            <person name="Sun Q."/>
            <person name="Kim S."/>
        </authorList>
    </citation>
    <scope>NUCLEOTIDE SEQUENCE</scope>
    <source>
        <strain evidence="1">KCTC 12113</strain>
    </source>
</reference>
<comment type="caution">
    <text evidence="1">The sequence shown here is derived from an EMBL/GenBank/DDBJ whole genome shotgun (WGS) entry which is preliminary data.</text>
</comment>
<dbReference type="AlphaFoldDB" id="A0A918MM04"/>
<keyword evidence="2" id="KW-1185">Reference proteome</keyword>
<accession>A0A918MM04</accession>
<evidence type="ECO:0000313" key="1">
    <source>
        <dbReference type="EMBL" id="GGW35111.1"/>
    </source>
</evidence>
<dbReference type="Gene3D" id="3.10.450.620">
    <property type="entry name" value="JHP933, nucleotidyltransferase-like core domain"/>
    <property type="match status" value="1"/>
</dbReference>
<dbReference type="Pfam" id="PF08843">
    <property type="entry name" value="AbiEii"/>
    <property type="match status" value="1"/>
</dbReference>
<dbReference type="InterPro" id="IPR014942">
    <property type="entry name" value="AbiEii"/>
</dbReference>
<protein>
    <recommendedName>
        <fullName evidence="3">Nucleotidyl transferase AbiEii/AbiGii toxin family protein</fullName>
    </recommendedName>
</protein>
<proteinExistence type="predicted"/>
<reference evidence="1" key="1">
    <citation type="journal article" date="2014" name="Int. J. Syst. Evol. Microbiol.">
        <title>Complete genome sequence of Corynebacterium casei LMG S-19264T (=DSM 44701T), isolated from a smear-ripened cheese.</title>
        <authorList>
            <consortium name="US DOE Joint Genome Institute (JGI-PGF)"/>
            <person name="Walter F."/>
            <person name="Albersmeier A."/>
            <person name="Kalinowski J."/>
            <person name="Ruckert C."/>
        </authorList>
    </citation>
    <scope>NUCLEOTIDE SEQUENCE</scope>
    <source>
        <strain evidence="1">KCTC 12113</strain>
    </source>
</reference>
<dbReference type="Proteomes" id="UP000634668">
    <property type="component" value="Unassembled WGS sequence"/>
</dbReference>
<evidence type="ECO:0008006" key="3">
    <source>
        <dbReference type="Google" id="ProtNLM"/>
    </source>
</evidence>
<organism evidence="1 2">
    <name type="scientific">Arenibacter certesii</name>
    <dbReference type="NCBI Taxonomy" id="228955"/>
    <lineage>
        <taxon>Bacteria</taxon>
        <taxon>Pseudomonadati</taxon>
        <taxon>Bacteroidota</taxon>
        <taxon>Flavobacteriia</taxon>
        <taxon>Flavobacteriales</taxon>
        <taxon>Flavobacteriaceae</taxon>
        <taxon>Arenibacter</taxon>
    </lineage>
</organism>
<evidence type="ECO:0000313" key="2">
    <source>
        <dbReference type="Proteomes" id="UP000634668"/>
    </source>
</evidence>
<dbReference type="EMBL" id="BMWP01000012">
    <property type="protein sequence ID" value="GGW35111.1"/>
    <property type="molecule type" value="Genomic_DNA"/>
</dbReference>
<name>A0A918MM04_9FLAO</name>
<dbReference type="RefSeq" id="WP_026813283.1">
    <property type="nucleotide sequence ID" value="NZ_BMWP01000012.1"/>
</dbReference>
<gene>
    <name evidence="1" type="ORF">GCM10007383_20130</name>
</gene>
<sequence length="351" mass="40689">MIKESTYHPEWIFEVKQKLGRKYDPKLIEKVIYALILLEQLKINGLEFIFKGGTALLLATKKPKRFSIDIDIITEQIQSDIDPILDTMCSKTVFTHWEDDNNRKHTPDAPVGHFKTYYKSHVDGSIEPILLDVLYTPNPYPELTEIPIAHDWIQTEGEITQVMMPTFDAILGDKLTAFAPKTTGILYSKGRPVEIIKQLFDVAFLMENISDLTVVRTSYAKVVKEELSFRKLDITAEQVLNDTQEACFVLSTRDTKSEDFKHLQTGISNFTNFTIEKFNIEEAIIASSKVAYLSELIKSQINNKIERFDNPLEVKDWLIENPKYNKLNKLKKNNPEAFFYWYKSIMLDERM</sequence>